<evidence type="ECO:0000313" key="1">
    <source>
        <dbReference type="EMBL" id="QHS83066.1"/>
    </source>
</evidence>
<proteinExistence type="predicted"/>
<name>A0A6C0AU32_9ZZZZ</name>
<dbReference type="EMBL" id="MN740865">
    <property type="protein sequence ID" value="QHS83066.1"/>
    <property type="molecule type" value="Genomic_DNA"/>
</dbReference>
<organism evidence="1">
    <name type="scientific">viral metagenome</name>
    <dbReference type="NCBI Taxonomy" id="1070528"/>
    <lineage>
        <taxon>unclassified sequences</taxon>
        <taxon>metagenomes</taxon>
        <taxon>organismal metagenomes</taxon>
    </lineage>
</organism>
<sequence>MRSVHTCQTVKVAVQCSDSIVLTRGAQRAVLAARDKSRT</sequence>
<accession>A0A6C0AU32</accession>
<dbReference type="AlphaFoldDB" id="A0A6C0AU32"/>
<reference evidence="1" key="1">
    <citation type="journal article" date="2020" name="Nature">
        <title>Giant virus diversity and host interactions through global metagenomics.</title>
        <authorList>
            <person name="Schulz F."/>
            <person name="Roux S."/>
            <person name="Paez-Espino D."/>
            <person name="Jungbluth S."/>
            <person name="Walsh D.A."/>
            <person name="Denef V.J."/>
            <person name="McMahon K.D."/>
            <person name="Konstantinidis K.T."/>
            <person name="Eloe-Fadrosh E.A."/>
            <person name="Kyrpides N.C."/>
            <person name="Woyke T."/>
        </authorList>
    </citation>
    <scope>NUCLEOTIDE SEQUENCE</scope>
    <source>
        <strain evidence="1">GVMAG-S-1103017-74</strain>
    </source>
</reference>
<protein>
    <submittedName>
        <fullName evidence="1">Uncharacterized protein</fullName>
    </submittedName>
</protein>